<gene>
    <name evidence="12" type="ORF">CLV80_10863</name>
</gene>
<comment type="cofactor">
    <cofactor evidence="11">
        <name>Mg(2+)</name>
        <dbReference type="ChEBI" id="CHEBI:18420"/>
    </cofactor>
    <cofactor evidence="11">
        <name>Mn(2+)</name>
        <dbReference type="ChEBI" id="CHEBI:29035"/>
    </cofactor>
    <text evidence="11">Magnesium. Can also use manganese.</text>
</comment>
<feature type="binding site" evidence="11">
    <location>
        <position position="177"/>
    </location>
    <ligand>
        <name>Mg(2+)</name>
        <dbReference type="ChEBI" id="CHEBI:18420"/>
    </ligand>
</feature>
<dbReference type="SUPFAM" id="SSF143631">
    <property type="entry name" value="ApbE-like"/>
    <property type="match status" value="1"/>
</dbReference>
<dbReference type="AlphaFoldDB" id="A0A2T0VXB4"/>
<dbReference type="Gene3D" id="3.10.520.10">
    <property type="entry name" value="ApbE-like domains"/>
    <property type="match status" value="1"/>
</dbReference>
<dbReference type="PIRSF" id="PIRSF006268">
    <property type="entry name" value="ApbE"/>
    <property type="match status" value="1"/>
</dbReference>
<dbReference type="Proteomes" id="UP000238007">
    <property type="component" value="Unassembled WGS sequence"/>
</dbReference>
<dbReference type="RefSeq" id="WP_106358245.1">
    <property type="nucleotide sequence ID" value="NZ_PVTP01000008.1"/>
</dbReference>
<keyword evidence="5 10" id="KW-0479">Metal-binding</keyword>
<accession>A0A2T0VXB4</accession>
<evidence type="ECO:0000256" key="5">
    <source>
        <dbReference type="ARBA" id="ARBA00022723"/>
    </source>
</evidence>
<evidence type="ECO:0000313" key="13">
    <source>
        <dbReference type="Proteomes" id="UP000238007"/>
    </source>
</evidence>
<evidence type="ECO:0000256" key="9">
    <source>
        <dbReference type="ARBA" id="ARBA00048540"/>
    </source>
</evidence>
<evidence type="ECO:0000256" key="6">
    <source>
        <dbReference type="ARBA" id="ARBA00022827"/>
    </source>
</evidence>
<evidence type="ECO:0000256" key="1">
    <source>
        <dbReference type="ARBA" id="ARBA00011955"/>
    </source>
</evidence>
<reference evidence="12 13" key="1">
    <citation type="submission" date="2018-03" db="EMBL/GenBank/DDBJ databases">
        <title>Genomic Encyclopedia of Archaeal and Bacterial Type Strains, Phase II (KMG-II): from individual species to whole genera.</title>
        <authorList>
            <person name="Goeker M."/>
        </authorList>
    </citation>
    <scope>NUCLEOTIDE SEQUENCE [LARGE SCALE GENOMIC DNA]</scope>
    <source>
        <strain evidence="12 13">DSM 101533</strain>
    </source>
</reference>
<dbReference type="GO" id="GO:0046872">
    <property type="term" value="F:metal ion binding"/>
    <property type="evidence" value="ECO:0007669"/>
    <property type="project" value="UniProtKB-UniRule"/>
</dbReference>
<keyword evidence="6 10" id="KW-0274">FAD</keyword>
<evidence type="ECO:0000256" key="7">
    <source>
        <dbReference type="ARBA" id="ARBA00022842"/>
    </source>
</evidence>
<dbReference type="InterPro" id="IPR003374">
    <property type="entry name" value="ApbE-like_sf"/>
</dbReference>
<evidence type="ECO:0000256" key="4">
    <source>
        <dbReference type="ARBA" id="ARBA00022679"/>
    </source>
</evidence>
<keyword evidence="12" id="KW-0449">Lipoprotein</keyword>
<comment type="caution">
    <text evidence="12">The sequence shown here is derived from an EMBL/GenBank/DDBJ whole genome shotgun (WGS) entry which is preliminary data.</text>
</comment>
<feature type="binding site" evidence="11">
    <location>
        <position position="291"/>
    </location>
    <ligand>
        <name>Mg(2+)</name>
        <dbReference type="ChEBI" id="CHEBI:18420"/>
    </ligand>
</feature>
<comment type="catalytic activity">
    <reaction evidence="9 10">
        <text>L-threonyl-[protein] + FAD = FMN-L-threonyl-[protein] + AMP + H(+)</text>
        <dbReference type="Rhea" id="RHEA:36847"/>
        <dbReference type="Rhea" id="RHEA-COMP:11060"/>
        <dbReference type="Rhea" id="RHEA-COMP:11061"/>
        <dbReference type="ChEBI" id="CHEBI:15378"/>
        <dbReference type="ChEBI" id="CHEBI:30013"/>
        <dbReference type="ChEBI" id="CHEBI:57692"/>
        <dbReference type="ChEBI" id="CHEBI:74257"/>
        <dbReference type="ChEBI" id="CHEBI:456215"/>
        <dbReference type="EC" id="2.7.1.180"/>
    </reaction>
</comment>
<dbReference type="GO" id="GO:0016740">
    <property type="term" value="F:transferase activity"/>
    <property type="evidence" value="ECO:0007669"/>
    <property type="project" value="UniProtKB-UniRule"/>
</dbReference>
<name>A0A2T0VXB4_9RHOB</name>
<dbReference type="Pfam" id="PF02424">
    <property type="entry name" value="ApbE"/>
    <property type="match status" value="1"/>
</dbReference>
<keyword evidence="7 10" id="KW-0460">Magnesium</keyword>
<dbReference type="OrthoDB" id="9778595at2"/>
<organism evidence="12 13">
    <name type="scientific">Yoonia maritima</name>
    <dbReference type="NCBI Taxonomy" id="1435347"/>
    <lineage>
        <taxon>Bacteria</taxon>
        <taxon>Pseudomonadati</taxon>
        <taxon>Pseudomonadota</taxon>
        <taxon>Alphaproteobacteria</taxon>
        <taxon>Rhodobacterales</taxon>
        <taxon>Paracoccaceae</taxon>
        <taxon>Yoonia</taxon>
    </lineage>
</organism>
<sequence>MSQSVKLSRRSFMLVPLCLAACKPGESLLKVSGLTMGTTYNVAIADAPRFVSQSDVKTAVDGALATVNQQMSNWDANSEISRFNAQTSTDAQVISAELAEVMTAAETVHLASGGRFDTTLGPVIELWGFGADDHSLSTPNEASLLAAQAKSGHANTLRVTPGALQKTQPDANIYLAAIGKGYGADLVGRALEQLGVHNYLIEIGGDLYASGHNADGTAWQIGIETPEAHGRGVLDVVSVSNVGLASSGDYRNFFEQDGQRYSHLIDPRTGRPVTHNTASTTVLAENAMLADAWATAFHIIGQEEGLVLAEELDLAVLFTQHNANANAHGFTTTASSRFTALTQV</sequence>
<dbReference type="PANTHER" id="PTHR30040:SF2">
    <property type="entry name" value="FAD:PROTEIN FMN TRANSFERASE"/>
    <property type="match status" value="1"/>
</dbReference>
<comment type="similarity">
    <text evidence="10">Belongs to the ApbE family.</text>
</comment>
<dbReference type="EC" id="2.7.1.180" evidence="1 10"/>
<feature type="binding site" evidence="11">
    <location>
        <position position="295"/>
    </location>
    <ligand>
        <name>Mg(2+)</name>
        <dbReference type="ChEBI" id="CHEBI:18420"/>
    </ligand>
</feature>
<dbReference type="PANTHER" id="PTHR30040">
    <property type="entry name" value="THIAMINE BIOSYNTHESIS LIPOPROTEIN APBE"/>
    <property type="match status" value="1"/>
</dbReference>
<proteinExistence type="inferred from homology"/>
<keyword evidence="4 10" id="KW-0808">Transferase</keyword>
<dbReference type="InterPro" id="IPR024932">
    <property type="entry name" value="ApbE"/>
</dbReference>
<keyword evidence="3 10" id="KW-0285">Flavoprotein</keyword>
<dbReference type="EMBL" id="PVTP01000008">
    <property type="protein sequence ID" value="PRY76599.1"/>
    <property type="molecule type" value="Genomic_DNA"/>
</dbReference>
<evidence type="ECO:0000256" key="10">
    <source>
        <dbReference type="PIRNR" id="PIRNR006268"/>
    </source>
</evidence>
<keyword evidence="13" id="KW-1185">Reference proteome</keyword>
<evidence type="ECO:0000256" key="11">
    <source>
        <dbReference type="PIRSR" id="PIRSR006268-2"/>
    </source>
</evidence>
<protein>
    <recommendedName>
        <fullName evidence="2 10">FAD:protein FMN transferase</fullName>
        <ecNumber evidence="1 10">2.7.1.180</ecNumber>
    </recommendedName>
    <alternativeName>
        <fullName evidence="8 10">Flavin transferase</fullName>
    </alternativeName>
</protein>
<evidence type="ECO:0000256" key="2">
    <source>
        <dbReference type="ARBA" id="ARBA00016337"/>
    </source>
</evidence>
<evidence type="ECO:0000313" key="12">
    <source>
        <dbReference type="EMBL" id="PRY76599.1"/>
    </source>
</evidence>
<evidence type="ECO:0000256" key="8">
    <source>
        <dbReference type="ARBA" id="ARBA00031306"/>
    </source>
</evidence>
<evidence type="ECO:0000256" key="3">
    <source>
        <dbReference type="ARBA" id="ARBA00022630"/>
    </source>
</evidence>